<dbReference type="InterPro" id="IPR050194">
    <property type="entry name" value="Glycosyltransferase_grp1"/>
</dbReference>
<organism evidence="3">
    <name type="scientific">Desulfofervidus auxilii</name>
    <dbReference type="NCBI Taxonomy" id="1621989"/>
    <lineage>
        <taxon>Bacteria</taxon>
        <taxon>Pseudomonadati</taxon>
        <taxon>Thermodesulfobacteriota</taxon>
        <taxon>Candidatus Desulfofervidia</taxon>
        <taxon>Candidatus Desulfofervidales</taxon>
        <taxon>Candidatus Desulfofervidaceae</taxon>
        <taxon>Candidatus Desulfofervidus</taxon>
    </lineage>
</organism>
<dbReference type="InterPro" id="IPR015393">
    <property type="entry name" value="DUF1972"/>
</dbReference>
<evidence type="ECO:0000259" key="2">
    <source>
        <dbReference type="Pfam" id="PF09314"/>
    </source>
</evidence>
<dbReference type="GO" id="GO:0016757">
    <property type="term" value="F:glycosyltransferase activity"/>
    <property type="evidence" value="ECO:0007669"/>
    <property type="project" value="InterPro"/>
</dbReference>
<dbReference type="AlphaFoldDB" id="A0A7C1VNU7"/>
<dbReference type="PANTHER" id="PTHR45947:SF3">
    <property type="entry name" value="SULFOQUINOVOSYL TRANSFERASE SQD2"/>
    <property type="match status" value="1"/>
</dbReference>
<comment type="caution">
    <text evidence="3">The sequence shown here is derived from an EMBL/GenBank/DDBJ whole genome shotgun (WGS) entry which is preliminary data.</text>
</comment>
<dbReference type="InterPro" id="IPR001296">
    <property type="entry name" value="Glyco_trans_1"/>
</dbReference>
<proteinExistence type="predicted"/>
<dbReference type="Proteomes" id="UP000885738">
    <property type="component" value="Unassembled WGS sequence"/>
</dbReference>
<gene>
    <name evidence="3" type="ORF">ENI35_02030</name>
</gene>
<feature type="domain" description="Glycosyl transferase family 1" evidence="1">
    <location>
        <begin position="191"/>
        <end position="345"/>
    </location>
</feature>
<evidence type="ECO:0000259" key="1">
    <source>
        <dbReference type="Pfam" id="PF00534"/>
    </source>
</evidence>
<dbReference type="SUPFAM" id="SSF53756">
    <property type="entry name" value="UDP-Glycosyltransferase/glycogen phosphorylase"/>
    <property type="match status" value="1"/>
</dbReference>
<protein>
    <submittedName>
        <fullName evidence="3">DUF1972 domain-containing protein</fullName>
    </submittedName>
</protein>
<dbReference type="Gene3D" id="3.40.50.2000">
    <property type="entry name" value="Glycogen Phosphorylase B"/>
    <property type="match status" value="2"/>
</dbReference>
<accession>A0A7C1VNU7</accession>
<dbReference type="Pfam" id="PF00534">
    <property type="entry name" value="Glycos_transf_1"/>
    <property type="match status" value="1"/>
</dbReference>
<feature type="domain" description="DUF1972" evidence="2">
    <location>
        <begin position="9"/>
        <end position="179"/>
    </location>
</feature>
<dbReference type="EMBL" id="DRIH01000063">
    <property type="protein sequence ID" value="HEC67583.1"/>
    <property type="molecule type" value="Genomic_DNA"/>
</dbReference>
<dbReference type="Pfam" id="PF09314">
    <property type="entry name" value="DUF1972"/>
    <property type="match status" value="1"/>
</dbReference>
<sequence>MAFNKKLKIAIVGSRGIPGNYGGFETFAEKLSVALAKKGYEVSVYCSSAYSKINNKYFQGVKRIIIPTIPKKSIDKPLSSLLACCHLTFSDTDICLFLGVSPVLFSFLPRLFGKRLAVNIDGLEWKRKKWGRVASFYLKFSEKLAGIFCHEVVVDSMAIKEYYEKAYKKNANFIAYGTEIVNYQDTNTLAKYGLEKEGYILQVCRLEPENNTHIVIREFERVKTNLKLAIVGDAPYSGEYVKSLKKTKDPRIKFLGAIYGYDYKVLQSNAYCYIHAHEVGGTNPALLEAMGVGNCVIVLDVPFNLEVIGKAGFSFSKKEGDLAYKLQYLIDNPKIVKEYRQKAVKRVKENYNWDSIINQYESLFIRMANKK</sequence>
<reference evidence="3" key="1">
    <citation type="journal article" date="2020" name="mSystems">
        <title>Genome- and Community-Level Interaction Insights into Carbon Utilization and Element Cycling Functions of Hydrothermarchaeota in Hydrothermal Sediment.</title>
        <authorList>
            <person name="Zhou Z."/>
            <person name="Liu Y."/>
            <person name="Xu W."/>
            <person name="Pan J."/>
            <person name="Luo Z.H."/>
            <person name="Li M."/>
        </authorList>
    </citation>
    <scope>NUCLEOTIDE SEQUENCE [LARGE SCALE GENOMIC DNA]</scope>
    <source>
        <strain evidence="3">HyVt-389</strain>
    </source>
</reference>
<evidence type="ECO:0000313" key="3">
    <source>
        <dbReference type="EMBL" id="HEC67583.1"/>
    </source>
</evidence>
<name>A0A7C1VNU7_DESA2</name>
<dbReference type="PANTHER" id="PTHR45947">
    <property type="entry name" value="SULFOQUINOVOSYL TRANSFERASE SQD2"/>
    <property type="match status" value="1"/>
</dbReference>